<dbReference type="NCBIfam" id="TIGR01389">
    <property type="entry name" value="recQ"/>
    <property type="match status" value="1"/>
</dbReference>
<keyword evidence="8 20" id="KW-0347">Helicase</keyword>
<dbReference type="PROSITE" id="PS51192">
    <property type="entry name" value="HELICASE_ATP_BIND_1"/>
    <property type="match status" value="1"/>
</dbReference>
<evidence type="ECO:0000256" key="15">
    <source>
        <dbReference type="ARBA" id="ARBA00034617"/>
    </source>
</evidence>
<name>A0A285UIF3_9BACL</name>
<comment type="cofactor">
    <cofactor evidence="1">
        <name>Mg(2+)</name>
        <dbReference type="ChEBI" id="CHEBI:18420"/>
    </cofactor>
</comment>
<keyword evidence="14" id="KW-0413">Isomerase</keyword>
<reference evidence="21" key="1">
    <citation type="submission" date="2017-08" db="EMBL/GenBank/DDBJ databases">
        <authorList>
            <person name="Varghese N."/>
            <person name="Submissions S."/>
        </authorList>
    </citation>
    <scope>NUCLEOTIDE SEQUENCE [LARGE SCALE GENOMIC DNA]</scope>
    <source>
        <strain evidence="21">JC23</strain>
    </source>
</reference>
<dbReference type="GO" id="GO:0006260">
    <property type="term" value="P:DNA replication"/>
    <property type="evidence" value="ECO:0007669"/>
    <property type="project" value="InterPro"/>
</dbReference>
<keyword evidence="21" id="KW-1185">Reference proteome</keyword>
<dbReference type="InterPro" id="IPR018982">
    <property type="entry name" value="RQC_domain"/>
</dbReference>
<dbReference type="InterPro" id="IPR032284">
    <property type="entry name" value="RecQ_Zn-bd"/>
</dbReference>
<dbReference type="GO" id="GO:0043138">
    <property type="term" value="F:3'-5' DNA helicase activity"/>
    <property type="evidence" value="ECO:0007669"/>
    <property type="project" value="UniProtKB-EC"/>
</dbReference>
<keyword evidence="11" id="KW-0238">DNA-binding</keyword>
<evidence type="ECO:0000256" key="2">
    <source>
        <dbReference type="ARBA" id="ARBA00001947"/>
    </source>
</evidence>
<dbReference type="GO" id="GO:0030894">
    <property type="term" value="C:replisome"/>
    <property type="evidence" value="ECO:0007669"/>
    <property type="project" value="TreeGrafter"/>
</dbReference>
<dbReference type="GO" id="GO:0016787">
    <property type="term" value="F:hydrolase activity"/>
    <property type="evidence" value="ECO:0007669"/>
    <property type="project" value="UniProtKB-KW"/>
</dbReference>
<dbReference type="InterPro" id="IPR036390">
    <property type="entry name" value="WH_DNA-bd_sf"/>
</dbReference>
<evidence type="ECO:0000256" key="3">
    <source>
        <dbReference type="ARBA" id="ARBA00005446"/>
    </source>
</evidence>
<dbReference type="GO" id="GO:0006310">
    <property type="term" value="P:DNA recombination"/>
    <property type="evidence" value="ECO:0007669"/>
    <property type="project" value="UniProtKB-UniRule"/>
</dbReference>
<accession>A0A285UIF3</accession>
<keyword evidence="12" id="KW-0233">DNA recombination</keyword>
<dbReference type="OrthoDB" id="9763310at2"/>
<evidence type="ECO:0000259" key="18">
    <source>
        <dbReference type="PROSITE" id="PS51192"/>
    </source>
</evidence>
<comment type="catalytic activity">
    <reaction evidence="15">
        <text>Couples ATP hydrolysis with the unwinding of duplex DNA by translocating in the 3'-5' direction.</text>
        <dbReference type="EC" id="5.6.2.4"/>
    </reaction>
</comment>
<gene>
    <name evidence="20" type="ORF">SAMN05877842_1078</name>
</gene>
<dbReference type="InterPro" id="IPR036388">
    <property type="entry name" value="WH-like_DNA-bd_sf"/>
</dbReference>
<evidence type="ECO:0000313" key="20">
    <source>
        <dbReference type="EMBL" id="SOC40031.1"/>
    </source>
</evidence>
<evidence type="ECO:0000256" key="14">
    <source>
        <dbReference type="ARBA" id="ARBA00023235"/>
    </source>
</evidence>
<dbReference type="SMART" id="SM00341">
    <property type="entry name" value="HRDC"/>
    <property type="match status" value="1"/>
</dbReference>
<dbReference type="InterPro" id="IPR011545">
    <property type="entry name" value="DEAD/DEAH_box_helicase_dom"/>
</dbReference>
<feature type="domain" description="Helicase ATP-binding" evidence="18">
    <location>
        <begin position="26"/>
        <end position="195"/>
    </location>
</feature>
<dbReference type="SUPFAM" id="SSF46785">
    <property type="entry name" value="Winged helix' DNA-binding domain"/>
    <property type="match status" value="1"/>
</dbReference>
<evidence type="ECO:0000256" key="6">
    <source>
        <dbReference type="ARBA" id="ARBA00022763"/>
    </source>
</evidence>
<proteinExistence type="inferred from homology"/>
<dbReference type="GO" id="GO:0046872">
    <property type="term" value="F:metal ion binding"/>
    <property type="evidence" value="ECO:0007669"/>
    <property type="project" value="UniProtKB-KW"/>
</dbReference>
<dbReference type="CDD" id="cd17920">
    <property type="entry name" value="DEXHc_RecQ"/>
    <property type="match status" value="1"/>
</dbReference>
<dbReference type="InterPro" id="IPR044876">
    <property type="entry name" value="HRDC_dom_sf"/>
</dbReference>
<evidence type="ECO:0000313" key="21">
    <source>
        <dbReference type="Proteomes" id="UP000219252"/>
    </source>
</evidence>
<dbReference type="EC" id="5.6.2.4" evidence="16"/>
<dbReference type="InterPro" id="IPR001650">
    <property type="entry name" value="Helicase_C-like"/>
</dbReference>
<dbReference type="FunFam" id="3.40.50.300:FF:001389">
    <property type="entry name" value="ATP-dependent DNA helicase RecQ"/>
    <property type="match status" value="1"/>
</dbReference>
<dbReference type="InterPro" id="IPR002121">
    <property type="entry name" value="HRDC_dom"/>
</dbReference>
<dbReference type="InterPro" id="IPR006293">
    <property type="entry name" value="DNA_helicase_ATP-dep_RecQ_bac"/>
</dbReference>
<feature type="domain" description="Helicase C-terminal" evidence="19">
    <location>
        <begin position="216"/>
        <end position="366"/>
    </location>
</feature>
<dbReference type="Pfam" id="PF00271">
    <property type="entry name" value="Helicase_C"/>
    <property type="match status" value="1"/>
</dbReference>
<dbReference type="GO" id="GO:0043590">
    <property type="term" value="C:bacterial nucleoid"/>
    <property type="evidence" value="ECO:0007669"/>
    <property type="project" value="TreeGrafter"/>
</dbReference>
<evidence type="ECO:0000256" key="1">
    <source>
        <dbReference type="ARBA" id="ARBA00001946"/>
    </source>
</evidence>
<evidence type="ECO:0000256" key="12">
    <source>
        <dbReference type="ARBA" id="ARBA00023172"/>
    </source>
</evidence>
<keyword evidence="9" id="KW-0862">Zinc</keyword>
<dbReference type="Proteomes" id="UP000219252">
    <property type="component" value="Unassembled WGS sequence"/>
</dbReference>
<evidence type="ECO:0000256" key="4">
    <source>
        <dbReference type="ARBA" id="ARBA00022723"/>
    </source>
</evidence>
<dbReference type="GO" id="GO:0003677">
    <property type="term" value="F:DNA binding"/>
    <property type="evidence" value="ECO:0007669"/>
    <property type="project" value="UniProtKB-KW"/>
</dbReference>
<dbReference type="InterPro" id="IPR010997">
    <property type="entry name" value="HRDC-like_sf"/>
</dbReference>
<dbReference type="SUPFAM" id="SSF52540">
    <property type="entry name" value="P-loop containing nucleoside triphosphate hydrolases"/>
    <property type="match status" value="1"/>
</dbReference>
<dbReference type="GO" id="GO:0006281">
    <property type="term" value="P:DNA repair"/>
    <property type="evidence" value="ECO:0007669"/>
    <property type="project" value="UniProtKB-KW"/>
</dbReference>
<dbReference type="Pfam" id="PF00570">
    <property type="entry name" value="HRDC"/>
    <property type="match status" value="1"/>
</dbReference>
<dbReference type="Pfam" id="PF16124">
    <property type="entry name" value="RecQ_Zn_bind"/>
    <property type="match status" value="1"/>
</dbReference>
<evidence type="ECO:0000256" key="9">
    <source>
        <dbReference type="ARBA" id="ARBA00022833"/>
    </source>
</evidence>
<evidence type="ECO:0000259" key="19">
    <source>
        <dbReference type="PROSITE" id="PS51194"/>
    </source>
</evidence>
<dbReference type="PROSITE" id="PS50967">
    <property type="entry name" value="HRDC"/>
    <property type="match status" value="1"/>
</dbReference>
<dbReference type="GO" id="GO:0005524">
    <property type="term" value="F:ATP binding"/>
    <property type="evidence" value="ECO:0007669"/>
    <property type="project" value="UniProtKB-KW"/>
</dbReference>
<dbReference type="PANTHER" id="PTHR13710:SF105">
    <property type="entry name" value="ATP-DEPENDENT DNA HELICASE Q1"/>
    <property type="match status" value="1"/>
</dbReference>
<dbReference type="SMART" id="SM00490">
    <property type="entry name" value="HELICc"/>
    <property type="match status" value="1"/>
</dbReference>
<dbReference type="InterPro" id="IPR027417">
    <property type="entry name" value="P-loop_NTPase"/>
</dbReference>
<keyword evidence="4" id="KW-0479">Metal-binding</keyword>
<dbReference type="Gene3D" id="3.40.50.300">
    <property type="entry name" value="P-loop containing nucleotide triphosphate hydrolases"/>
    <property type="match status" value="2"/>
</dbReference>
<evidence type="ECO:0000256" key="10">
    <source>
        <dbReference type="ARBA" id="ARBA00022840"/>
    </source>
</evidence>
<dbReference type="AlphaFoldDB" id="A0A285UIF3"/>
<dbReference type="FunFam" id="1.10.150.80:FF:000002">
    <property type="entry name" value="ATP-dependent DNA helicase RecQ"/>
    <property type="match status" value="1"/>
</dbReference>
<comment type="similarity">
    <text evidence="3">Belongs to the helicase family. RecQ subfamily.</text>
</comment>
<organism evidence="20 21">
    <name type="scientific">Ureibacillus acetophenoni</name>
    <dbReference type="NCBI Taxonomy" id="614649"/>
    <lineage>
        <taxon>Bacteria</taxon>
        <taxon>Bacillati</taxon>
        <taxon>Bacillota</taxon>
        <taxon>Bacilli</taxon>
        <taxon>Bacillales</taxon>
        <taxon>Caryophanaceae</taxon>
        <taxon>Ureibacillus</taxon>
    </lineage>
</organism>
<feature type="domain" description="HRDC" evidence="17">
    <location>
        <begin position="518"/>
        <end position="598"/>
    </location>
</feature>
<dbReference type="InterPro" id="IPR014001">
    <property type="entry name" value="Helicase_ATP-bd"/>
</dbReference>
<evidence type="ECO:0000256" key="16">
    <source>
        <dbReference type="NCBIfam" id="TIGR01389"/>
    </source>
</evidence>
<dbReference type="Pfam" id="PF14493">
    <property type="entry name" value="HTH_40"/>
    <property type="match status" value="1"/>
</dbReference>
<dbReference type="Gene3D" id="1.10.150.80">
    <property type="entry name" value="HRDC domain"/>
    <property type="match status" value="1"/>
</dbReference>
<evidence type="ECO:0000256" key="5">
    <source>
        <dbReference type="ARBA" id="ARBA00022741"/>
    </source>
</evidence>
<dbReference type="PANTHER" id="PTHR13710">
    <property type="entry name" value="DNA HELICASE RECQ FAMILY MEMBER"/>
    <property type="match status" value="1"/>
</dbReference>
<dbReference type="GO" id="GO:0009378">
    <property type="term" value="F:four-way junction helicase activity"/>
    <property type="evidence" value="ECO:0007669"/>
    <property type="project" value="TreeGrafter"/>
</dbReference>
<evidence type="ECO:0000256" key="13">
    <source>
        <dbReference type="ARBA" id="ARBA00023204"/>
    </source>
</evidence>
<comment type="cofactor">
    <cofactor evidence="2">
        <name>Zn(2+)</name>
        <dbReference type="ChEBI" id="CHEBI:29105"/>
    </cofactor>
</comment>
<dbReference type="SUPFAM" id="SSF47819">
    <property type="entry name" value="HRDC-like"/>
    <property type="match status" value="1"/>
</dbReference>
<evidence type="ECO:0000256" key="11">
    <source>
        <dbReference type="ARBA" id="ARBA00023125"/>
    </source>
</evidence>
<keyword evidence="6" id="KW-0227">DNA damage</keyword>
<dbReference type="SMART" id="SM00487">
    <property type="entry name" value="DEXDc"/>
    <property type="match status" value="1"/>
</dbReference>
<dbReference type="Gene3D" id="1.10.10.10">
    <property type="entry name" value="Winged helix-like DNA-binding domain superfamily/Winged helix DNA-binding domain"/>
    <property type="match status" value="1"/>
</dbReference>
<dbReference type="Pfam" id="PF09382">
    <property type="entry name" value="RQC"/>
    <property type="match status" value="1"/>
</dbReference>
<keyword evidence="7" id="KW-0378">Hydrolase</keyword>
<dbReference type="PROSITE" id="PS51194">
    <property type="entry name" value="HELICASE_CTER"/>
    <property type="match status" value="1"/>
</dbReference>
<evidence type="ECO:0000259" key="17">
    <source>
        <dbReference type="PROSITE" id="PS50967"/>
    </source>
</evidence>
<keyword evidence="13" id="KW-0234">DNA repair</keyword>
<sequence>MINAARDLLNQYFGYTDFRSGQAEIVENILHQRNTLGILPTGGGKSICFQIPALLFQGTTIVISPLISLMKDQVDALTAADIPATYINSSISQKELQDRLYDIRHGAYKLVYVAPERFDSDYFIDVLNSIQIPLIAFDEAHCISQWGHDFRPSYRSIVSSLMKLNQRPMVVALTATATENVADEIRNLLHIGQQDTFKNGFARENLSFNVIKGANKRDYILSYLKEHSKESGIIYTSSRKETDGLYNYLSLQGFSVAKYHAGLTEIERQEAQDQFVYDEKQIMIATNAFGMGIDKSNVRFVIHYNLPKNLEAYYQEAGRAGRDGDESECILLFSQQDIQLQKFLIEQSTFEPEIREQDYNKLNQMIMFCHTEECLQSYIIRYFDPNEKEMTCNKCTSCKDTREKVEITREAQMIFSCCKRMGERFGVTLIAQVLKGSNQKRIRELGFDQLSTYGLLRSQSEKEIVDTINYLLTENYLLLTDGKYPVVQLTEKCIPVLKGEVTVWMKKSKTPVKDVRMVEENEELFEVLRGLRKQFAQEENVPPFVIFSDATLKEMCRYFPIDEPSMLQIKGVGQSKFAKYGQAFIEEIKEFVSSKNIIVSEVPTSQKSIEQEMKKTDEKPSHVISYEMFYEGVSIDEISSKRKLSKVTIQNHIIRSAEEGHEINWNEIFDNDTEKKIIDTIQELQSDKLKPIWDALDGVFDYFVIKAVICKNQVSKKVQQQ</sequence>
<dbReference type="GO" id="GO:0005737">
    <property type="term" value="C:cytoplasm"/>
    <property type="evidence" value="ECO:0007669"/>
    <property type="project" value="TreeGrafter"/>
</dbReference>
<dbReference type="SMART" id="SM00956">
    <property type="entry name" value="RQC"/>
    <property type="match status" value="1"/>
</dbReference>
<keyword evidence="5" id="KW-0547">Nucleotide-binding</keyword>
<dbReference type="NCBIfam" id="TIGR00614">
    <property type="entry name" value="recQ_fam"/>
    <property type="match status" value="1"/>
</dbReference>
<protein>
    <recommendedName>
        <fullName evidence="16">DNA helicase RecQ</fullName>
        <ecNumber evidence="16">5.6.2.4</ecNumber>
    </recommendedName>
</protein>
<dbReference type="InterPro" id="IPR004589">
    <property type="entry name" value="DNA_helicase_ATP-dep_RecQ"/>
</dbReference>
<evidence type="ECO:0000256" key="7">
    <source>
        <dbReference type="ARBA" id="ARBA00022801"/>
    </source>
</evidence>
<dbReference type="Pfam" id="PF00270">
    <property type="entry name" value="DEAD"/>
    <property type="match status" value="1"/>
</dbReference>
<evidence type="ECO:0000256" key="8">
    <source>
        <dbReference type="ARBA" id="ARBA00022806"/>
    </source>
</evidence>
<keyword evidence="10" id="KW-0067">ATP-binding</keyword>
<dbReference type="GO" id="GO:0009432">
    <property type="term" value="P:SOS response"/>
    <property type="evidence" value="ECO:0007669"/>
    <property type="project" value="UniProtKB-UniRule"/>
</dbReference>
<dbReference type="EMBL" id="OBQC01000007">
    <property type="protein sequence ID" value="SOC40031.1"/>
    <property type="molecule type" value="Genomic_DNA"/>
</dbReference>
<dbReference type="InterPro" id="IPR029491">
    <property type="entry name" value="Helicase_HTH"/>
</dbReference>
<dbReference type="RefSeq" id="WP_097149610.1">
    <property type="nucleotide sequence ID" value="NZ_OBQC01000007.1"/>
</dbReference>